<evidence type="ECO:0000313" key="2">
    <source>
        <dbReference type="EMBL" id="OMJ12768.1"/>
    </source>
</evidence>
<dbReference type="AlphaFoldDB" id="A0A1R1XDT7"/>
<gene>
    <name evidence="2" type="ORF">AYI70_g8915</name>
</gene>
<proteinExistence type="predicted"/>
<dbReference type="OrthoDB" id="14833at2759"/>
<organism evidence="2 3">
    <name type="scientific">Smittium culicis</name>
    <dbReference type="NCBI Taxonomy" id="133412"/>
    <lineage>
        <taxon>Eukaryota</taxon>
        <taxon>Fungi</taxon>
        <taxon>Fungi incertae sedis</taxon>
        <taxon>Zoopagomycota</taxon>
        <taxon>Kickxellomycotina</taxon>
        <taxon>Harpellomycetes</taxon>
        <taxon>Harpellales</taxon>
        <taxon>Legeriomycetaceae</taxon>
        <taxon>Smittium</taxon>
    </lineage>
</organism>
<dbReference type="Gene3D" id="1.10.287.2720">
    <property type="match status" value="1"/>
</dbReference>
<comment type="caution">
    <text evidence="2">The sequence shown here is derived from an EMBL/GenBank/DDBJ whole genome shotgun (WGS) entry which is preliminary data.</text>
</comment>
<feature type="non-terminal residue" evidence="2">
    <location>
        <position position="123"/>
    </location>
</feature>
<sequence length="123" mass="13432">MSTSRNNQTITELDINQSTNDSSNSQKIGFEHDGANVNLSDQSANTELELAKQKINASQKNDSSSNSTDVLSYFKSLLTFKGDVFSLSSPAFLLSGTSLLEFSTHWGDYIDILLGITDDMSPK</sequence>
<dbReference type="STRING" id="133412.A0A1R1XDT7"/>
<evidence type="ECO:0000256" key="1">
    <source>
        <dbReference type="SAM" id="MobiDB-lite"/>
    </source>
</evidence>
<keyword evidence="3" id="KW-1185">Reference proteome</keyword>
<dbReference type="InterPro" id="IPR037239">
    <property type="entry name" value="OSBP_sf"/>
</dbReference>
<dbReference type="SUPFAM" id="SSF144000">
    <property type="entry name" value="Oxysterol-binding protein-like"/>
    <property type="match status" value="1"/>
</dbReference>
<evidence type="ECO:0000313" key="3">
    <source>
        <dbReference type="Proteomes" id="UP000187283"/>
    </source>
</evidence>
<accession>A0A1R1XDT7</accession>
<protein>
    <submittedName>
        <fullName evidence="2">Oxysterol-binding protein-like protein</fullName>
    </submittedName>
</protein>
<reference evidence="2 3" key="1">
    <citation type="submission" date="2017-01" db="EMBL/GenBank/DDBJ databases">
        <authorList>
            <person name="Mah S.A."/>
            <person name="Swanson W.J."/>
            <person name="Moy G.W."/>
            <person name="Vacquier V.D."/>
        </authorList>
    </citation>
    <scope>NUCLEOTIDE SEQUENCE [LARGE SCALE GENOMIC DNA]</scope>
    <source>
        <strain evidence="2 3">GSMNP</strain>
    </source>
</reference>
<feature type="region of interest" description="Disordered" evidence="1">
    <location>
        <begin position="1"/>
        <end position="31"/>
    </location>
</feature>
<dbReference type="Proteomes" id="UP000187283">
    <property type="component" value="Unassembled WGS sequence"/>
</dbReference>
<feature type="compositionally biased region" description="Polar residues" evidence="1">
    <location>
        <begin position="1"/>
        <end position="27"/>
    </location>
</feature>
<dbReference type="EMBL" id="LSSN01003810">
    <property type="protein sequence ID" value="OMJ12768.1"/>
    <property type="molecule type" value="Genomic_DNA"/>
</dbReference>
<name>A0A1R1XDT7_9FUNG</name>